<dbReference type="Pfam" id="PF13424">
    <property type="entry name" value="TPR_12"/>
    <property type="match status" value="1"/>
</dbReference>
<protein>
    <submittedName>
        <fullName evidence="1">Tetratricopeptide repeat protein</fullName>
    </submittedName>
</protein>
<dbReference type="AlphaFoldDB" id="A0A4R5B768"/>
<dbReference type="EMBL" id="SMKY01000110">
    <property type="protein sequence ID" value="TDD79494.1"/>
    <property type="molecule type" value="Genomic_DNA"/>
</dbReference>
<sequence>MQGENRIARAHALHQQGHLDEAEREFRAALDTCVRTLGPDHPDTTQTHRLLVSVLLDAGRLADAEREHRTVLETCTRTLGPEHPETLGTLTNHGRMLQDLGRLDEAVRAHLAVLEGAGQLSEHRQVIADAARANLAAARREQ</sequence>
<evidence type="ECO:0000313" key="1">
    <source>
        <dbReference type="EMBL" id="TDD79494.1"/>
    </source>
</evidence>
<dbReference type="RefSeq" id="WP_132199552.1">
    <property type="nucleotide sequence ID" value="NZ_SMKY01000110.1"/>
</dbReference>
<name>A0A4R5B768_9ACTN</name>
<dbReference type="OrthoDB" id="3885120at2"/>
<keyword evidence="2" id="KW-1185">Reference proteome</keyword>
<evidence type="ECO:0000313" key="2">
    <source>
        <dbReference type="Proteomes" id="UP000295578"/>
    </source>
</evidence>
<dbReference type="Proteomes" id="UP000295578">
    <property type="component" value="Unassembled WGS sequence"/>
</dbReference>
<organism evidence="1 2">
    <name type="scientific">Actinomadura darangshiensis</name>
    <dbReference type="NCBI Taxonomy" id="705336"/>
    <lineage>
        <taxon>Bacteria</taxon>
        <taxon>Bacillati</taxon>
        <taxon>Actinomycetota</taxon>
        <taxon>Actinomycetes</taxon>
        <taxon>Streptosporangiales</taxon>
        <taxon>Thermomonosporaceae</taxon>
        <taxon>Actinomadura</taxon>
    </lineage>
</organism>
<proteinExistence type="predicted"/>
<reference evidence="1 2" key="1">
    <citation type="submission" date="2019-03" db="EMBL/GenBank/DDBJ databases">
        <title>Draft genome sequences of novel Actinobacteria.</title>
        <authorList>
            <person name="Sahin N."/>
            <person name="Ay H."/>
            <person name="Saygin H."/>
        </authorList>
    </citation>
    <scope>NUCLEOTIDE SEQUENCE [LARGE SCALE GENOMIC DNA]</scope>
    <source>
        <strain evidence="1 2">DSM 45941</strain>
    </source>
</reference>
<dbReference type="SUPFAM" id="SSF48452">
    <property type="entry name" value="TPR-like"/>
    <property type="match status" value="1"/>
</dbReference>
<gene>
    <name evidence="1" type="ORF">E1293_23135</name>
</gene>
<dbReference type="InterPro" id="IPR053137">
    <property type="entry name" value="NLR-like"/>
</dbReference>
<dbReference type="Pfam" id="PF13374">
    <property type="entry name" value="TPR_10"/>
    <property type="match status" value="1"/>
</dbReference>
<dbReference type="PANTHER" id="PTHR46082:SF6">
    <property type="entry name" value="AAA+ ATPASE DOMAIN-CONTAINING PROTEIN-RELATED"/>
    <property type="match status" value="1"/>
</dbReference>
<comment type="caution">
    <text evidence="1">The sequence shown here is derived from an EMBL/GenBank/DDBJ whole genome shotgun (WGS) entry which is preliminary data.</text>
</comment>
<accession>A0A4R5B768</accession>
<dbReference type="PANTHER" id="PTHR46082">
    <property type="entry name" value="ATP/GTP-BINDING PROTEIN-RELATED"/>
    <property type="match status" value="1"/>
</dbReference>
<dbReference type="Gene3D" id="1.25.40.10">
    <property type="entry name" value="Tetratricopeptide repeat domain"/>
    <property type="match status" value="1"/>
</dbReference>
<dbReference type="InterPro" id="IPR011990">
    <property type="entry name" value="TPR-like_helical_dom_sf"/>
</dbReference>